<dbReference type="InterPro" id="IPR036397">
    <property type="entry name" value="RNaseH_sf"/>
</dbReference>
<dbReference type="NCBIfam" id="NF033516">
    <property type="entry name" value="transpos_IS3"/>
    <property type="match status" value="1"/>
</dbReference>
<protein>
    <submittedName>
        <fullName evidence="2">IS3 family transposase</fullName>
    </submittedName>
</protein>
<dbReference type="EMBL" id="JAAIVB010000011">
    <property type="protein sequence ID" value="NEX60037.1"/>
    <property type="molecule type" value="Genomic_DNA"/>
</dbReference>
<gene>
    <name evidence="2" type="ORF">G3574_03005</name>
</gene>
<dbReference type="Proteomes" id="UP000482155">
    <property type="component" value="Unassembled WGS sequence"/>
</dbReference>
<dbReference type="PANTHER" id="PTHR46889">
    <property type="entry name" value="TRANSPOSASE INSF FOR INSERTION SEQUENCE IS3B-RELATED"/>
    <property type="match status" value="1"/>
</dbReference>
<accession>A0A6B3SGN2</accession>
<dbReference type="Gene3D" id="3.30.420.10">
    <property type="entry name" value="Ribonuclease H-like superfamily/Ribonuclease H"/>
    <property type="match status" value="1"/>
</dbReference>
<dbReference type="AlphaFoldDB" id="A0A6B3SGN2"/>
<evidence type="ECO:0000313" key="3">
    <source>
        <dbReference type="Proteomes" id="UP000482155"/>
    </source>
</evidence>
<dbReference type="PROSITE" id="PS50994">
    <property type="entry name" value="INTEGRASE"/>
    <property type="match status" value="1"/>
</dbReference>
<keyword evidence="3" id="KW-1185">Reference proteome</keyword>
<dbReference type="InterPro" id="IPR001584">
    <property type="entry name" value="Integrase_cat-core"/>
</dbReference>
<reference evidence="2 3" key="1">
    <citation type="submission" date="2020-02" db="EMBL/GenBank/DDBJ databases">
        <authorList>
            <person name="Kim M.K."/>
        </authorList>
    </citation>
    <scope>NUCLEOTIDE SEQUENCE [LARGE SCALE GENOMIC DNA]</scope>
    <source>
        <strain evidence="2 3">17J57-3</strain>
    </source>
</reference>
<evidence type="ECO:0000259" key="1">
    <source>
        <dbReference type="PROSITE" id="PS50994"/>
    </source>
</evidence>
<evidence type="ECO:0000313" key="2">
    <source>
        <dbReference type="EMBL" id="NEX60037.1"/>
    </source>
</evidence>
<proteinExistence type="predicted"/>
<dbReference type="InterPro" id="IPR012337">
    <property type="entry name" value="RNaseH-like_sf"/>
</dbReference>
<organism evidence="2 3">
    <name type="scientific">Noviherbaspirillum galbum</name>
    <dbReference type="NCBI Taxonomy" id="2709383"/>
    <lineage>
        <taxon>Bacteria</taxon>
        <taxon>Pseudomonadati</taxon>
        <taxon>Pseudomonadota</taxon>
        <taxon>Betaproteobacteria</taxon>
        <taxon>Burkholderiales</taxon>
        <taxon>Oxalobacteraceae</taxon>
        <taxon>Noviherbaspirillum</taxon>
    </lineage>
</organism>
<feature type="domain" description="Integrase catalytic" evidence="1">
    <location>
        <begin position="15"/>
        <end position="197"/>
    </location>
</feature>
<sequence length="200" mass="22779">MYRVMRDHHLLLYRHGQRPVSQRRHDGKVAVDKSNTRWCSDGFELSCDNGERVRVAFALDCCDREVMSWVATTKGIDANLVGDLMMQAVEYRFGDNGPPSEIEWLSDNGSCYTAAEARYFARLLGLKPVTTPVSSPQSNGMAESLVKTIKRDYANLALRPDAQTVMQQLGSWFEHYNTKHPHSALNYLPPRRFREKQALA</sequence>
<dbReference type="SUPFAM" id="SSF53098">
    <property type="entry name" value="Ribonuclease H-like"/>
    <property type="match status" value="1"/>
</dbReference>
<dbReference type="GO" id="GO:0015074">
    <property type="term" value="P:DNA integration"/>
    <property type="evidence" value="ECO:0007669"/>
    <property type="project" value="InterPro"/>
</dbReference>
<dbReference type="PANTHER" id="PTHR46889:SF4">
    <property type="entry name" value="TRANSPOSASE INSO FOR INSERTION SEQUENCE ELEMENT IS911B-RELATED"/>
    <property type="match status" value="1"/>
</dbReference>
<dbReference type="InterPro" id="IPR048020">
    <property type="entry name" value="Transpos_IS3"/>
</dbReference>
<dbReference type="Pfam" id="PF13683">
    <property type="entry name" value="rve_3"/>
    <property type="match status" value="1"/>
</dbReference>
<dbReference type="InterPro" id="IPR050900">
    <property type="entry name" value="Transposase_IS3/IS150/IS904"/>
</dbReference>
<comment type="caution">
    <text evidence="2">The sequence shown here is derived from an EMBL/GenBank/DDBJ whole genome shotgun (WGS) entry which is preliminary data.</text>
</comment>
<dbReference type="GO" id="GO:0003676">
    <property type="term" value="F:nucleic acid binding"/>
    <property type="evidence" value="ECO:0007669"/>
    <property type="project" value="InterPro"/>
</dbReference>
<name>A0A6B3SGN2_9BURK</name>